<protein>
    <submittedName>
        <fullName evidence="1">Uncharacterized protein</fullName>
    </submittedName>
</protein>
<dbReference type="Proteomes" id="UP000749559">
    <property type="component" value="Unassembled WGS sequence"/>
</dbReference>
<sequence length="636" mass="72896">MAVSDVLQGTKGTPKLRTWGKPKTLKLLFILIVTCVAVNIIMQYEYVMTISITRTRESIMNNLLKGYIPGPYTKVEPEQMNRKNASAGVLVYEHDEKGFQNEQLKLKNASAGVLVYEQKGFQNGDNNTLEIDDKTIAIGGAITTRKVKELTAKFMASRLPLFIRLLPSFCKTASKGFSYHFYLAYDYDDPYLTLPNSPSMFIKIFNAAVVKLCPSGVPVRLHLVRCSHSGKPAWAQTDAMWEAYLDNMPFFYRVNDDSVLLTEGWSEVFTETLSKYTPPYVGVVGPTHIGGNLKILTYDFTHKTHQDIFGIYYPRLFTDVCADDWITSVYGPNRTTKLEDIKLKHTRERGTRYKVHFGVRRKLQATIASNKKLLNRYIEYRNSTHPTKNPKRQKIISMSLYSNDTASLIGAVRNAQLTPVIFPGWTARFYIQKTFGILNHDAIPQNVIRKLQLLGAQILYVDNQATEFLPELLPYLVSDDSTVERFIVRNVTFRLTDREFTTVEEWTKSKRTFHCIRDHPSHKAPIIPDLIGGVNSGIKTFFSGSWFAYLGQDFLKNLWENYMDHFYCHDSFTCESQPQSFPFVTPREGDTFIGQTYDGYHQPFDDKYVATLRKARKVPDCLKRKIKGSDMYTDIC</sequence>
<organism evidence="1 2">
    <name type="scientific">Owenia fusiformis</name>
    <name type="common">Polychaete worm</name>
    <dbReference type="NCBI Taxonomy" id="6347"/>
    <lineage>
        <taxon>Eukaryota</taxon>
        <taxon>Metazoa</taxon>
        <taxon>Spiralia</taxon>
        <taxon>Lophotrochozoa</taxon>
        <taxon>Annelida</taxon>
        <taxon>Polychaeta</taxon>
        <taxon>Sedentaria</taxon>
        <taxon>Canalipalpata</taxon>
        <taxon>Sabellida</taxon>
        <taxon>Oweniida</taxon>
        <taxon>Oweniidae</taxon>
        <taxon>Owenia</taxon>
    </lineage>
</organism>
<accession>A0A8J1Y1P7</accession>
<gene>
    <name evidence="1" type="ORF">OFUS_LOCUS7367</name>
</gene>
<dbReference type="OrthoDB" id="6279367at2759"/>
<name>A0A8J1Y1P7_OWEFU</name>
<comment type="caution">
    <text evidence="1">The sequence shown here is derived from an EMBL/GenBank/DDBJ whole genome shotgun (WGS) entry which is preliminary data.</text>
</comment>
<reference evidence="1" key="1">
    <citation type="submission" date="2022-03" db="EMBL/GenBank/DDBJ databases">
        <authorList>
            <person name="Martin C."/>
        </authorList>
    </citation>
    <scope>NUCLEOTIDE SEQUENCE</scope>
</reference>
<dbReference type="AlphaFoldDB" id="A0A8J1Y1P7"/>
<dbReference type="EMBL" id="CAIIXF020000004">
    <property type="protein sequence ID" value="CAH1780710.1"/>
    <property type="molecule type" value="Genomic_DNA"/>
</dbReference>
<evidence type="ECO:0000313" key="1">
    <source>
        <dbReference type="EMBL" id="CAH1780710.1"/>
    </source>
</evidence>
<evidence type="ECO:0000313" key="2">
    <source>
        <dbReference type="Proteomes" id="UP000749559"/>
    </source>
</evidence>
<proteinExistence type="predicted"/>
<keyword evidence="2" id="KW-1185">Reference proteome</keyword>